<dbReference type="SMART" id="SM00287">
    <property type="entry name" value="SH3b"/>
    <property type="match status" value="1"/>
</dbReference>
<protein>
    <submittedName>
        <fullName evidence="3">SH3 domain-containing protein</fullName>
    </submittedName>
</protein>
<evidence type="ECO:0000313" key="3">
    <source>
        <dbReference type="EMBL" id="MDF3303040.1"/>
    </source>
</evidence>
<evidence type="ECO:0000256" key="1">
    <source>
        <dbReference type="SAM" id="SignalP"/>
    </source>
</evidence>
<evidence type="ECO:0000313" key="4">
    <source>
        <dbReference type="Proteomes" id="UP001221150"/>
    </source>
</evidence>
<feature type="chain" id="PRO_5046783935" evidence="1">
    <location>
        <begin position="33"/>
        <end position="128"/>
    </location>
</feature>
<comment type="caution">
    <text evidence="3">The sequence shown here is derived from an EMBL/GenBank/DDBJ whole genome shotgun (WGS) entry which is preliminary data.</text>
</comment>
<dbReference type="EMBL" id="JARJBB010000037">
    <property type="protein sequence ID" value="MDF3303040.1"/>
    <property type="molecule type" value="Genomic_DNA"/>
</dbReference>
<sequence length="128" mass="13586">MPFPSVLRRTVPAVALAATAALAVGAAPSAFAQAPAVASAQTRADMPCKPGVYYYVYQANGVNFRTGPSTGYASRGLLYKNDWGKKIATKGSWIKLQLGTKSRSGLPKNTTGWVAKKYVSDCVPMQLD</sequence>
<evidence type="ECO:0000259" key="2">
    <source>
        <dbReference type="PROSITE" id="PS51781"/>
    </source>
</evidence>
<organism evidence="3 4">
    <name type="scientific">Streptomyces tropicalis</name>
    <dbReference type="NCBI Taxonomy" id="3034234"/>
    <lineage>
        <taxon>Bacteria</taxon>
        <taxon>Bacillati</taxon>
        <taxon>Actinomycetota</taxon>
        <taxon>Actinomycetes</taxon>
        <taxon>Kitasatosporales</taxon>
        <taxon>Streptomycetaceae</taxon>
        <taxon>Streptomyces</taxon>
    </lineage>
</organism>
<gene>
    <name evidence="3" type="ORF">P3H78_31400</name>
</gene>
<feature type="signal peptide" evidence="1">
    <location>
        <begin position="1"/>
        <end position="32"/>
    </location>
</feature>
<dbReference type="InterPro" id="IPR003646">
    <property type="entry name" value="SH3-like_bac-type"/>
</dbReference>
<dbReference type="InterPro" id="IPR006311">
    <property type="entry name" value="TAT_signal"/>
</dbReference>
<feature type="domain" description="SH3b" evidence="2">
    <location>
        <begin position="50"/>
        <end position="123"/>
    </location>
</feature>
<reference evidence="3 4" key="1">
    <citation type="submission" date="2023-03" db="EMBL/GenBank/DDBJ databases">
        <title>Draft genome sequence of Streptomyces sp. K1PA1 isolated from peat swamp forest in Thailand.</title>
        <authorList>
            <person name="Klaysubun C."/>
            <person name="Duangmal K."/>
        </authorList>
    </citation>
    <scope>NUCLEOTIDE SEQUENCE [LARGE SCALE GENOMIC DNA]</scope>
    <source>
        <strain evidence="3 4">K1PA1</strain>
    </source>
</reference>
<dbReference type="Proteomes" id="UP001221150">
    <property type="component" value="Unassembled WGS sequence"/>
</dbReference>
<keyword evidence="1" id="KW-0732">Signal</keyword>
<proteinExistence type="predicted"/>
<dbReference type="Pfam" id="PF08239">
    <property type="entry name" value="SH3_3"/>
    <property type="match status" value="1"/>
</dbReference>
<dbReference type="PROSITE" id="PS51781">
    <property type="entry name" value="SH3B"/>
    <property type="match status" value="1"/>
</dbReference>
<dbReference type="Gene3D" id="2.30.30.40">
    <property type="entry name" value="SH3 Domains"/>
    <property type="match status" value="1"/>
</dbReference>
<name>A0ABT6AEF9_9ACTN</name>
<dbReference type="RefSeq" id="WP_276112588.1">
    <property type="nucleotide sequence ID" value="NZ_JARJBB010000037.1"/>
</dbReference>
<accession>A0ABT6AEF9</accession>
<keyword evidence="4" id="KW-1185">Reference proteome</keyword>
<dbReference type="PROSITE" id="PS51318">
    <property type="entry name" value="TAT"/>
    <property type="match status" value="1"/>
</dbReference>